<evidence type="ECO:0000256" key="2">
    <source>
        <dbReference type="ARBA" id="ARBA00008300"/>
    </source>
</evidence>
<dbReference type="GO" id="GO:0016298">
    <property type="term" value="F:lipase activity"/>
    <property type="evidence" value="ECO:0007669"/>
    <property type="project" value="InterPro"/>
</dbReference>
<gene>
    <name evidence="5" type="ORF">D9758_000455</name>
</gene>
<comment type="similarity">
    <text evidence="2">Belongs to the AB hydrolase superfamily. LDAH family.</text>
</comment>
<evidence type="ECO:0000313" key="5">
    <source>
        <dbReference type="EMBL" id="KAF5374936.1"/>
    </source>
</evidence>
<dbReference type="Gene3D" id="3.40.50.1820">
    <property type="entry name" value="alpha/beta hydrolase"/>
    <property type="match status" value="1"/>
</dbReference>
<protein>
    <recommendedName>
        <fullName evidence="7">Lipid droplet-associated hydrolase</fullName>
    </recommendedName>
</protein>
<dbReference type="SUPFAM" id="SSF53474">
    <property type="entry name" value="alpha/beta-Hydrolases"/>
    <property type="match status" value="1"/>
</dbReference>
<evidence type="ECO:0000256" key="1">
    <source>
        <dbReference type="ARBA" id="ARBA00004502"/>
    </source>
</evidence>
<organism evidence="5 6">
    <name type="scientific">Tetrapyrgos nigripes</name>
    <dbReference type="NCBI Taxonomy" id="182062"/>
    <lineage>
        <taxon>Eukaryota</taxon>
        <taxon>Fungi</taxon>
        <taxon>Dikarya</taxon>
        <taxon>Basidiomycota</taxon>
        <taxon>Agaricomycotina</taxon>
        <taxon>Agaricomycetes</taxon>
        <taxon>Agaricomycetidae</taxon>
        <taxon>Agaricales</taxon>
        <taxon>Marasmiineae</taxon>
        <taxon>Marasmiaceae</taxon>
        <taxon>Tetrapyrgos</taxon>
    </lineage>
</organism>
<reference evidence="5 6" key="1">
    <citation type="journal article" date="2020" name="ISME J.">
        <title>Uncovering the hidden diversity of litter-decomposition mechanisms in mushroom-forming fungi.</title>
        <authorList>
            <person name="Floudas D."/>
            <person name="Bentzer J."/>
            <person name="Ahren D."/>
            <person name="Johansson T."/>
            <person name="Persson P."/>
            <person name="Tunlid A."/>
        </authorList>
    </citation>
    <scope>NUCLEOTIDE SEQUENCE [LARGE SCALE GENOMIC DNA]</scope>
    <source>
        <strain evidence="5 6">CBS 291.85</strain>
    </source>
</reference>
<dbReference type="OrthoDB" id="448051at2759"/>
<dbReference type="InterPro" id="IPR019363">
    <property type="entry name" value="LDAH"/>
</dbReference>
<dbReference type="PANTHER" id="PTHR13390:SF0">
    <property type="entry name" value="LIPID DROPLET-ASSOCIATED HYDROLASE"/>
    <property type="match status" value="1"/>
</dbReference>
<evidence type="ECO:0000256" key="4">
    <source>
        <dbReference type="ARBA" id="ARBA00022801"/>
    </source>
</evidence>
<keyword evidence="6" id="KW-1185">Reference proteome</keyword>
<dbReference type="Proteomes" id="UP000559256">
    <property type="component" value="Unassembled WGS sequence"/>
</dbReference>
<dbReference type="EMBL" id="JAACJM010000001">
    <property type="protein sequence ID" value="KAF5374936.1"/>
    <property type="molecule type" value="Genomic_DNA"/>
</dbReference>
<dbReference type="PANTHER" id="PTHR13390">
    <property type="entry name" value="LIPASE"/>
    <property type="match status" value="1"/>
</dbReference>
<dbReference type="AlphaFoldDB" id="A0A8H5H1F7"/>
<comment type="subcellular location">
    <subcellularLocation>
        <location evidence="1">Lipid droplet</location>
    </subcellularLocation>
</comment>
<accession>A0A8H5H1F7</accession>
<dbReference type="InterPro" id="IPR029058">
    <property type="entry name" value="AB_hydrolase_fold"/>
</dbReference>
<dbReference type="GO" id="GO:0019915">
    <property type="term" value="P:lipid storage"/>
    <property type="evidence" value="ECO:0007669"/>
    <property type="project" value="InterPro"/>
</dbReference>
<keyword evidence="4" id="KW-0378">Hydrolase</keyword>
<keyword evidence="3" id="KW-0551">Lipid droplet</keyword>
<proteinExistence type="inferred from homology"/>
<sequence length="363" mass="41061">MVADLSAGVLWAYLQDLEVKWMHWSWMSTRNVHDVKWETGELEWTWLSMNELWQLVYGHMSTLQVPPFLQLLSGEQETPYIEAVFAHKDPLGHAHSLWWSSADVNTVVLFIPGNPGLAKFYTPFLSTLHAHTRKHNVAILAHSLLGHAPLVKTKGNCGLSAQVQGTMEAISSIKTTYPSAKLVLVGHSAFKNVPDEVHSLFLLFPTISNIGESPNGRRLQWAFRPPAPYVISKLSYILRLLPLSLVSAVYSHWPREQINVLLDLLNSPSSIFTCLSMAHEEMNTIRRLETEVLAANKEKLHFYFADHDNWVGKEKEIILRCFDGDPDSVKIVHGRHGIPHAFCINHGEELGKVCANWISRILN</sequence>
<dbReference type="GO" id="GO:0005811">
    <property type="term" value="C:lipid droplet"/>
    <property type="evidence" value="ECO:0007669"/>
    <property type="project" value="UniProtKB-SubCell"/>
</dbReference>
<name>A0A8H5H1F7_9AGAR</name>
<evidence type="ECO:0000313" key="6">
    <source>
        <dbReference type="Proteomes" id="UP000559256"/>
    </source>
</evidence>
<evidence type="ECO:0000256" key="3">
    <source>
        <dbReference type="ARBA" id="ARBA00022677"/>
    </source>
</evidence>
<dbReference type="Pfam" id="PF10230">
    <property type="entry name" value="LIDHydrolase"/>
    <property type="match status" value="1"/>
</dbReference>
<comment type="caution">
    <text evidence="5">The sequence shown here is derived from an EMBL/GenBank/DDBJ whole genome shotgun (WGS) entry which is preliminary data.</text>
</comment>
<evidence type="ECO:0008006" key="7">
    <source>
        <dbReference type="Google" id="ProtNLM"/>
    </source>
</evidence>